<evidence type="ECO:0000256" key="5">
    <source>
        <dbReference type="ARBA" id="ARBA00023136"/>
    </source>
</evidence>
<evidence type="ECO:0000313" key="8">
    <source>
        <dbReference type="EMBL" id="KAJ8600205.1"/>
    </source>
</evidence>
<dbReference type="Pfam" id="PF00083">
    <property type="entry name" value="Sugar_tr"/>
    <property type="match status" value="1"/>
</dbReference>
<feature type="transmembrane region" description="Helical" evidence="7">
    <location>
        <begin position="419"/>
        <end position="444"/>
    </location>
</feature>
<evidence type="ECO:0000256" key="7">
    <source>
        <dbReference type="SAM" id="Phobius"/>
    </source>
</evidence>
<dbReference type="InterPro" id="IPR005828">
    <property type="entry name" value="MFS_sugar_transport-like"/>
</dbReference>
<protein>
    <recommendedName>
        <fullName evidence="10">Major facilitator superfamily (MFS) profile domain-containing protein</fullName>
    </recommendedName>
</protein>
<dbReference type="Gene3D" id="1.20.1250.20">
    <property type="entry name" value="MFS general substrate transporter like domains"/>
    <property type="match status" value="1"/>
</dbReference>
<feature type="transmembrane region" description="Helical" evidence="7">
    <location>
        <begin position="302"/>
        <end position="327"/>
    </location>
</feature>
<dbReference type="EMBL" id="JAQMWT010000526">
    <property type="protein sequence ID" value="KAJ8600205.1"/>
    <property type="molecule type" value="Genomic_DNA"/>
</dbReference>
<dbReference type="PANTHER" id="PTHR23511:SF34">
    <property type="entry name" value="SYNAPTIC VESICLE GLYCOPROTEIN 2"/>
    <property type="match status" value="1"/>
</dbReference>
<evidence type="ECO:0000256" key="6">
    <source>
        <dbReference type="SAM" id="MobiDB-lite"/>
    </source>
</evidence>
<evidence type="ECO:0000256" key="4">
    <source>
        <dbReference type="ARBA" id="ARBA00022989"/>
    </source>
</evidence>
<evidence type="ECO:0008006" key="10">
    <source>
        <dbReference type="Google" id="ProtNLM"/>
    </source>
</evidence>
<dbReference type="InterPro" id="IPR036259">
    <property type="entry name" value="MFS_trans_sf"/>
</dbReference>
<proteinExistence type="predicted"/>
<feature type="transmembrane region" description="Helical" evidence="7">
    <location>
        <begin position="180"/>
        <end position="200"/>
    </location>
</feature>
<dbReference type="Proteomes" id="UP001230188">
    <property type="component" value="Unassembled WGS sequence"/>
</dbReference>
<name>A0AAD7U9A7_9STRA</name>
<dbReference type="SUPFAM" id="SSF103473">
    <property type="entry name" value="MFS general substrate transporter"/>
    <property type="match status" value="1"/>
</dbReference>
<keyword evidence="3 7" id="KW-0812">Transmembrane</keyword>
<evidence type="ECO:0000256" key="2">
    <source>
        <dbReference type="ARBA" id="ARBA00022448"/>
    </source>
</evidence>
<dbReference type="GO" id="GO:0016020">
    <property type="term" value="C:membrane"/>
    <property type="evidence" value="ECO:0007669"/>
    <property type="project" value="UniProtKB-SubCell"/>
</dbReference>
<organism evidence="8 9">
    <name type="scientific">Chrysophaeum taylorii</name>
    <dbReference type="NCBI Taxonomy" id="2483200"/>
    <lineage>
        <taxon>Eukaryota</taxon>
        <taxon>Sar</taxon>
        <taxon>Stramenopiles</taxon>
        <taxon>Ochrophyta</taxon>
        <taxon>Pelagophyceae</taxon>
        <taxon>Pelagomonadales</taxon>
        <taxon>Pelagomonadaceae</taxon>
        <taxon>Chrysophaeum</taxon>
    </lineage>
</organism>
<comment type="caution">
    <text evidence="8">The sequence shown here is derived from an EMBL/GenBank/DDBJ whole genome shotgun (WGS) entry which is preliminary data.</text>
</comment>
<keyword evidence="9" id="KW-1185">Reference proteome</keyword>
<feature type="transmembrane region" description="Helical" evidence="7">
    <location>
        <begin position="339"/>
        <end position="359"/>
    </location>
</feature>
<feature type="transmembrane region" description="Helical" evidence="7">
    <location>
        <begin position="366"/>
        <end position="384"/>
    </location>
</feature>
<dbReference type="PANTHER" id="PTHR23511">
    <property type="entry name" value="SYNAPTIC VESICLE GLYCOPROTEIN 2"/>
    <property type="match status" value="1"/>
</dbReference>
<evidence type="ECO:0000313" key="9">
    <source>
        <dbReference type="Proteomes" id="UP001230188"/>
    </source>
</evidence>
<feature type="region of interest" description="Disordered" evidence="6">
    <location>
        <begin position="517"/>
        <end position="540"/>
    </location>
</feature>
<feature type="compositionally biased region" description="Polar residues" evidence="6">
    <location>
        <begin position="517"/>
        <end position="533"/>
    </location>
</feature>
<feature type="transmembrane region" description="Helical" evidence="7">
    <location>
        <begin position="26"/>
        <end position="50"/>
    </location>
</feature>
<gene>
    <name evidence="8" type="ORF">CTAYLR_002010</name>
</gene>
<evidence type="ECO:0000256" key="3">
    <source>
        <dbReference type="ARBA" id="ARBA00022692"/>
    </source>
</evidence>
<keyword evidence="2" id="KW-0813">Transport</keyword>
<feature type="transmembrane region" description="Helical" evidence="7">
    <location>
        <begin position="149"/>
        <end position="168"/>
    </location>
</feature>
<feature type="transmembrane region" description="Helical" evidence="7">
    <location>
        <begin position="390"/>
        <end position="407"/>
    </location>
</feature>
<keyword evidence="5 7" id="KW-0472">Membrane</keyword>
<keyword evidence="4 7" id="KW-1133">Transmembrane helix</keyword>
<accession>A0AAD7U9A7</accession>
<comment type="subcellular location">
    <subcellularLocation>
        <location evidence="1">Membrane</location>
        <topology evidence="1">Multi-pass membrane protein</topology>
    </subcellularLocation>
</comment>
<sequence>MLEPKLRNPKHLDDALADIGLGRYHFLLAGTAALVAAGEGIELALLTIIVPRAARRWSFQEACTLALGAYGAQSAGVSLWVRVRCGPRRAAVVCGCGLAVGLGANRFARDLGTLCAAHVVTGIALAGCHSPLDLVRDLSPPASRRHFALFRDAAWAIGGAVAYVVAWLEGSVRVDNWRSVAATCAFVPALGVLGLLVLSYESPRWLVESERHSEAIRVVRALAVNCGVPDAFDDVETVITLDPKRRRAAVRLDSSLYSTQRLSSPTASAGSISNSSADVLLLEYGATLPARHVSKAFSSMPLLAPLLSLLFAFFFDAATYVGAVAIVAASFDTNGRNHYGLLALVTAAEIVGVVCWECVPLDRSAAPLSALLVGGFGAATVGVARRRAFVVLPAFFARASLGAMSAATRRGPADVLPPLLRAHGIVACQFAACFGRLAAAYPFLGYKSLLWRRAAILAGISVATSITTLSIGQPSNTDLRQLQLSLLREMGIAPITLFTTIEEGILDRPTDMSSISELTADSKTTVSTSSFSGTPERKSS</sequence>
<dbReference type="AlphaFoldDB" id="A0AAD7U9A7"/>
<evidence type="ECO:0000256" key="1">
    <source>
        <dbReference type="ARBA" id="ARBA00004141"/>
    </source>
</evidence>
<reference evidence="8" key="1">
    <citation type="submission" date="2023-01" db="EMBL/GenBank/DDBJ databases">
        <title>Metagenome sequencing of chrysophaentin producing Chrysophaeum taylorii.</title>
        <authorList>
            <person name="Davison J."/>
            <person name="Bewley C."/>
        </authorList>
    </citation>
    <scope>NUCLEOTIDE SEQUENCE</scope>
    <source>
        <strain evidence="8">NIES-1699</strain>
    </source>
</reference>
<dbReference type="GO" id="GO:0022857">
    <property type="term" value="F:transmembrane transporter activity"/>
    <property type="evidence" value="ECO:0007669"/>
    <property type="project" value="InterPro"/>
</dbReference>